<comment type="caution">
    <text evidence="2">The sequence shown here is derived from an EMBL/GenBank/DDBJ whole genome shotgun (WGS) entry which is preliminary data.</text>
</comment>
<dbReference type="GO" id="GO:0005634">
    <property type="term" value="C:nucleus"/>
    <property type="evidence" value="ECO:0007669"/>
    <property type="project" value="InterPro"/>
</dbReference>
<name>A0AAD8HE40_9APIA</name>
<dbReference type="EMBL" id="JAUIZM010000009">
    <property type="protein sequence ID" value="KAK1364649.1"/>
    <property type="molecule type" value="Genomic_DNA"/>
</dbReference>
<feature type="region of interest" description="Disordered" evidence="1">
    <location>
        <begin position="139"/>
        <end position="176"/>
    </location>
</feature>
<evidence type="ECO:0000313" key="3">
    <source>
        <dbReference type="Proteomes" id="UP001237642"/>
    </source>
</evidence>
<dbReference type="AlphaFoldDB" id="A0AAD8HE40"/>
<sequence length="176" mass="19208">MSPSNSSSSNFNSPHMDTVDNVSSVLSMLKGTLERKWLNNQNEKYGEDSSLGYYGVQGVVANSSLDQEQELQNYEAQGTFQDTTLQVLDPEVLQRVQGLLDIESEETVAPINPVQMHTVSREQSHSESSAATHVVSIGFDAYDGPSNLGQARSNGESSRQQAGNEKKSVNGIRAKR</sequence>
<organism evidence="2 3">
    <name type="scientific">Heracleum sosnowskyi</name>
    <dbReference type="NCBI Taxonomy" id="360622"/>
    <lineage>
        <taxon>Eukaryota</taxon>
        <taxon>Viridiplantae</taxon>
        <taxon>Streptophyta</taxon>
        <taxon>Embryophyta</taxon>
        <taxon>Tracheophyta</taxon>
        <taxon>Spermatophyta</taxon>
        <taxon>Magnoliopsida</taxon>
        <taxon>eudicotyledons</taxon>
        <taxon>Gunneridae</taxon>
        <taxon>Pentapetalae</taxon>
        <taxon>asterids</taxon>
        <taxon>campanulids</taxon>
        <taxon>Apiales</taxon>
        <taxon>Apiaceae</taxon>
        <taxon>Apioideae</taxon>
        <taxon>apioid superclade</taxon>
        <taxon>Tordylieae</taxon>
        <taxon>Tordyliinae</taxon>
        <taxon>Heracleum</taxon>
    </lineage>
</organism>
<dbReference type="PANTHER" id="PTHR36890">
    <property type="entry name" value="PROTEIN CYCLOPS"/>
    <property type="match status" value="1"/>
</dbReference>
<dbReference type="GO" id="GO:0036377">
    <property type="term" value="P:arbuscular mycorrhizal association"/>
    <property type="evidence" value="ECO:0007669"/>
    <property type="project" value="InterPro"/>
</dbReference>
<keyword evidence="3" id="KW-1185">Reference proteome</keyword>
<evidence type="ECO:0000313" key="2">
    <source>
        <dbReference type="EMBL" id="KAK1364649.1"/>
    </source>
</evidence>
<evidence type="ECO:0000256" key="1">
    <source>
        <dbReference type="SAM" id="MobiDB-lite"/>
    </source>
</evidence>
<reference evidence="2" key="1">
    <citation type="submission" date="2023-02" db="EMBL/GenBank/DDBJ databases">
        <title>Genome of toxic invasive species Heracleum sosnowskyi carries increased number of genes despite the absence of recent whole-genome duplications.</title>
        <authorList>
            <person name="Schelkunov M."/>
            <person name="Shtratnikova V."/>
            <person name="Makarenko M."/>
            <person name="Klepikova A."/>
            <person name="Omelchenko D."/>
            <person name="Novikova G."/>
            <person name="Obukhova E."/>
            <person name="Bogdanov V."/>
            <person name="Penin A."/>
            <person name="Logacheva M."/>
        </authorList>
    </citation>
    <scope>NUCLEOTIDE SEQUENCE</scope>
    <source>
        <strain evidence="2">Hsosn_3</strain>
        <tissue evidence="2">Leaf</tissue>
    </source>
</reference>
<proteinExistence type="predicted"/>
<protein>
    <submittedName>
        <fullName evidence="2">Uncharacterized protein</fullName>
    </submittedName>
</protein>
<dbReference type="GO" id="GO:0043565">
    <property type="term" value="F:sequence-specific DNA binding"/>
    <property type="evidence" value="ECO:0007669"/>
    <property type="project" value="InterPro"/>
</dbReference>
<dbReference type="PANTHER" id="PTHR36890:SF1">
    <property type="entry name" value="PROTEIN CYCLOPS"/>
    <property type="match status" value="1"/>
</dbReference>
<feature type="compositionally biased region" description="Polar residues" evidence="1">
    <location>
        <begin position="147"/>
        <end position="163"/>
    </location>
</feature>
<accession>A0AAD8HE40</accession>
<dbReference type="Proteomes" id="UP001237642">
    <property type="component" value="Unassembled WGS sequence"/>
</dbReference>
<gene>
    <name evidence="2" type="ORF">POM88_040210</name>
</gene>
<dbReference type="InterPro" id="IPR040036">
    <property type="entry name" value="CYCLOPS"/>
</dbReference>
<reference evidence="2" key="2">
    <citation type="submission" date="2023-05" db="EMBL/GenBank/DDBJ databases">
        <authorList>
            <person name="Schelkunov M.I."/>
        </authorList>
    </citation>
    <scope>NUCLEOTIDE SEQUENCE</scope>
    <source>
        <strain evidence="2">Hsosn_3</strain>
        <tissue evidence="2">Leaf</tissue>
    </source>
</reference>